<evidence type="ECO:0000313" key="2">
    <source>
        <dbReference type="Proteomes" id="UP000708208"/>
    </source>
</evidence>
<name>A0A8J2JM20_9HEXA</name>
<proteinExistence type="predicted"/>
<dbReference type="EMBL" id="CAJVCH010010805">
    <property type="protein sequence ID" value="CAG7668142.1"/>
    <property type="molecule type" value="Genomic_DNA"/>
</dbReference>
<reference evidence="1" key="1">
    <citation type="submission" date="2021-06" db="EMBL/GenBank/DDBJ databases">
        <authorList>
            <person name="Hodson N. C."/>
            <person name="Mongue J. A."/>
            <person name="Jaron S. K."/>
        </authorList>
    </citation>
    <scope>NUCLEOTIDE SEQUENCE</scope>
</reference>
<evidence type="ECO:0000313" key="1">
    <source>
        <dbReference type="EMBL" id="CAG7668142.1"/>
    </source>
</evidence>
<feature type="non-terminal residue" evidence="1">
    <location>
        <position position="53"/>
    </location>
</feature>
<sequence>KCLLRICGQPLIYYPLKSLANYGFQDVVVIIQEREDVHKEVERLGSSMGLRTE</sequence>
<protein>
    <recommendedName>
        <fullName evidence="3">Nucleotidyl transferase domain-containing protein</fullName>
    </recommendedName>
</protein>
<organism evidence="1 2">
    <name type="scientific">Allacma fusca</name>
    <dbReference type="NCBI Taxonomy" id="39272"/>
    <lineage>
        <taxon>Eukaryota</taxon>
        <taxon>Metazoa</taxon>
        <taxon>Ecdysozoa</taxon>
        <taxon>Arthropoda</taxon>
        <taxon>Hexapoda</taxon>
        <taxon>Collembola</taxon>
        <taxon>Symphypleona</taxon>
        <taxon>Sminthuridae</taxon>
        <taxon>Allacma</taxon>
    </lineage>
</organism>
<gene>
    <name evidence="1" type="ORF">AFUS01_LOCUS1893</name>
</gene>
<evidence type="ECO:0008006" key="3">
    <source>
        <dbReference type="Google" id="ProtNLM"/>
    </source>
</evidence>
<dbReference type="OrthoDB" id="6710139at2759"/>
<feature type="non-terminal residue" evidence="1">
    <location>
        <position position="1"/>
    </location>
</feature>
<keyword evidence="2" id="KW-1185">Reference proteome</keyword>
<comment type="caution">
    <text evidence="1">The sequence shown here is derived from an EMBL/GenBank/DDBJ whole genome shotgun (WGS) entry which is preliminary data.</text>
</comment>
<accession>A0A8J2JM20</accession>
<dbReference type="AlphaFoldDB" id="A0A8J2JM20"/>
<dbReference type="Proteomes" id="UP000708208">
    <property type="component" value="Unassembled WGS sequence"/>
</dbReference>